<dbReference type="OrthoDB" id="5822793at2759"/>
<protein>
    <submittedName>
        <fullName evidence="2">Uncharacterized protein</fullName>
    </submittedName>
</protein>
<evidence type="ECO:0000256" key="1">
    <source>
        <dbReference type="SAM" id="MobiDB-lite"/>
    </source>
</evidence>
<feature type="compositionally biased region" description="Polar residues" evidence="1">
    <location>
        <begin position="282"/>
        <end position="313"/>
    </location>
</feature>
<evidence type="ECO:0000313" key="2">
    <source>
        <dbReference type="EMBL" id="KAG8225980.1"/>
    </source>
</evidence>
<feature type="compositionally biased region" description="Basic and acidic residues" evidence="1">
    <location>
        <begin position="434"/>
        <end position="460"/>
    </location>
</feature>
<dbReference type="AlphaFoldDB" id="A0A8K0NVD6"/>
<feature type="region of interest" description="Disordered" evidence="1">
    <location>
        <begin position="418"/>
        <end position="476"/>
    </location>
</feature>
<feature type="region of interest" description="Disordered" evidence="1">
    <location>
        <begin position="224"/>
        <end position="313"/>
    </location>
</feature>
<accession>A0A8K0NVD6</accession>
<gene>
    <name evidence="2" type="ORF">J437_LFUL005334</name>
</gene>
<feature type="compositionally biased region" description="Polar residues" evidence="1">
    <location>
        <begin position="461"/>
        <end position="476"/>
    </location>
</feature>
<comment type="caution">
    <text evidence="2">The sequence shown here is derived from an EMBL/GenBank/DDBJ whole genome shotgun (WGS) entry which is preliminary data.</text>
</comment>
<sequence>QAKGEKEQKVEPKEISRPICQSPAVIRKSFASRKAGYHSEGYFSSDQEEDISVKSDLSVKKNKNADKGLRTTLSNPLEKTMSEPKGRTALMGEMHAFGRSLEESASHFISKVLGTSPEKRKEPIRSASVGNEPLEITEDITADLGGGGDDGEGAHSEAGTYTIDKESPCPEEERARKDIDQVFGVHNEGIALENGRPLPPGVEEKLKLSSQRGSPNWIREWAAQVAEQQQRTPIKTPEKTSLPSQKNKASTPTGPRSAEVQNLLVAAGGPTQRTRRRLPSLPTDQVPFTLSSPLIADPSSTTNASVVSQSDTNLETESFLRDTESVVTAMQARMTRSFTGSLMSAPSPSFDSPQQDVEDAEPSADSDPGSCTGNEFSGRIRGGRNGILRSSFRQEVGKSDPDVQTKSLSAQLRAKLRLLENSGRPSSESPTSSEKLETGKKVVIDRRVVQQEEDEIRKTQDGLNDSGMNQTVGSGHQTRYNRAFRYW</sequence>
<reference evidence="2" key="1">
    <citation type="submission" date="2013-04" db="EMBL/GenBank/DDBJ databases">
        <authorList>
            <person name="Qu J."/>
            <person name="Murali S.C."/>
            <person name="Bandaranaike D."/>
            <person name="Bellair M."/>
            <person name="Blankenburg K."/>
            <person name="Chao H."/>
            <person name="Dinh H."/>
            <person name="Doddapaneni H."/>
            <person name="Downs B."/>
            <person name="Dugan-Rocha S."/>
            <person name="Elkadiri S."/>
            <person name="Gnanaolivu R.D."/>
            <person name="Hernandez B."/>
            <person name="Javaid M."/>
            <person name="Jayaseelan J.C."/>
            <person name="Lee S."/>
            <person name="Li M."/>
            <person name="Ming W."/>
            <person name="Munidasa M."/>
            <person name="Muniz J."/>
            <person name="Nguyen L."/>
            <person name="Ongeri F."/>
            <person name="Osuji N."/>
            <person name="Pu L.-L."/>
            <person name="Puazo M."/>
            <person name="Qu C."/>
            <person name="Quiroz J."/>
            <person name="Raj R."/>
            <person name="Weissenberger G."/>
            <person name="Xin Y."/>
            <person name="Zou X."/>
            <person name="Han Y."/>
            <person name="Richards S."/>
            <person name="Worley K."/>
            <person name="Muzny D."/>
            <person name="Gibbs R."/>
        </authorList>
    </citation>
    <scope>NUCLEOTIDE SEQUENCE</scope>
    <source>
        <strain evidence="2">Sampled in the wild</strain>
    </source>
</reference>
<dbReference type="EMBL" id="KZ308261">
    <property type="protein sequence ID" value="KAG8225980.1"/>
    <property type="molecule type" value="Genomic_DNA"/>
</dbReference>
<evidence type="ECO:0000313" key="3">
    <source>
        <dbReference type="Proteomes" id="UP000792457"/>
    </source>
</evidence>
<keyword evidence="3" id="KW-1185">Reference proteome</keyword>
<feature type="compositionally biased region" description="Polar residues" evidence="1">
    <location>
        <begin position="340"/>
        <end position="355"/>
    </location>
</feature>
<feature type="compositionally biased region" description="Basic and acidic residues" evidence="1">
    <location>
        <begin position="51"/>
        <end position="69"/>
    </location>
</feature>
<reference evidence="2" key="2">
    <citation type="submission" date="2017-10" db="EMBL/GenBank/DDBJ databases">
        <title>Ladona fulva Genome sequencing and assembly.</title>
        <authorList>
            <person name="Murali S."/>
            <person name="Richards S."/>
            <person name="Bandaranaike D."/>
            <person name="Bellair M."/>
            <person name="Blankenburg K."/>
            <person name="Chao H."/>
            <person name="Dinh H."/>
            <person name="Doddapaneni H."/>
            <person name="Dugan-Rocha S."/>
            <person name="Elkadiri S."/>
            <person name="Gnanaolivu R."/>
            <person name="Hernandez B."/>
            <person name="Skinner E."/>
            <person name="Javaid M."/>
            <person name="Lee S."/>
            <person name="Li M."/>
            <person name="Ming W."/>
            <person name="Munidasa M."/>
            <person name="Muniz J."/>
            <person name="Nguyen L."/>
            <person name="Hughes D."/>
            <person name="Osuji N."/>
            <person name="Pu L.-L."/>
            <person name="Puazo M."/>
            <person name="Qu C."/>
            <person name="Quiroz J."/>
            <person name="Raj R."/>
            <person name="Weissenberger G."/>
            <person name="Xin Y."/>
            <person name="Zou X."/>
            <person name="Han Y."/>
            <person name="Worley K."/>
            <person name="Muzny D."/>
            <person name="Gibbs R."/>
        </authorList>
    </citation>
    <scope>NUCLEOTIDE SEQUENCE</scope>
    <source>
        <strain evidence="2">Sampled in the wild</strain>
    </source>
</reference>
<dbReference type="Proteomes" id="UP000792457">
    <property type="component" value="Unassembled WGS sequence"/>
</dbReference>
<name>A0A8K0NVD6_LADFU</name>
<feature type="region of interest" description="Disordered" evidence="1">
    <location>
        <begin position="112"/>
        <end position="176"/>
    </location>
</feature>
<feature type="compositionally biased region" description="Polar residues" evidence="1">
    <location>
        <begin position="226"/>
        <end position="254"/>
    </location>
</feature>
<organism evidence="2 3">
    <name type="scientific">Ladona fulva</name>
    <name type="common">Scarce chaser dragonfly</name>
    <name type="synonym">Libellula fulva</name>
    <dbReference type="NCBI Taxonomy" id="123851"/>
    <lineage>
        <taxon>Eukaryota</taxon>
        <taxon>Metazoa</taxon>
        <taxon>Ecdysozoa</taxon>
        <taxon>Arthropoda</taxon>
        <taxon>Hexapoda</taxon>
        <taxon>Insecta</taxon>
        <taxon>Pterygota</taxon>
        <taxon>Palaeoptera</taxon>
        <taxon>Odonata</taxon>
        <taxon>Epiprocta</taxon>
        <taxon>Anisoptera</taxon>
        <taxon>Libelluloidea</taxon>
        <taxon>Libellulidae</taxon>
        <taxon>Ladona</taxon>
    </lineage>
</organism>
<feature type="region of interest" description="Disordered" evidence="1">
    <location>
        <begin position="340"/>
        <end position="386"/>
    </location>
</feature>
<proteinExistence type="predicted"/>
<feature type="region of interest" description="Disordered" evidence="1">
    <location>
        <begin position="38"/>
        <end position="86"/>
    </location>
</feature>
<feature type="compositionally biased region" description="Basic and acidic residues" evidence="1">
    <location>
        <begin position="163"/>
        <end position="176"/>
    </location>
</feature>
<feature type="non-terminal residue" evidence="2">
    <location>
        <position position="1"/>
    </location>
</feature>